<dbReference type="GO" id="GO:0016747">
    <property type="term" value="F:acyltransferase activity, transferring groups other than amino-acyl groups"/>
    <property type="evidence" value="ECO:0007669"/>
    <property type="project" value="InterPro"/>
</dbReference>
<dbReference type="SUPFAM" id="SSF53659">
    <property type="entry name" value="Isocitrate/Isopropylmalate dehydrogenase-like"/>
    <property type="match status" value="1"/>
</dbReference>
<evidence type="ECO:0000256" key="1">
    <source>
        <dbReference type="PIRSR" id="PIRSR036593-50"/>
    </source>
</evidence>
<reference evidence="2 3" key="1">
    <citation type="submission" date="2016-10" db="EMBL/GenBank/DDBJ databases">
        <authorList>
            <person name="de Groot N.N."/>
        </authorList>
    </citation>
    <scope>NUCLEOTIDE SEQUENCE [LARGE SCALE GENOMIC DNA]</scope>
    <source>
        <strain evidence="2 3">DSM 21650</strain>
    </source>
</reference>
<dbReference type="AlphaFoldDB" id="A0A1H3RLR6"/>
<dbReference type="RefSeq" id="WP_091731715.1">
    <property type="nucleotide sequence ID" value="NZ_FNQE01000029.1"/>
</dbReference>
<organism evidence="2 3">
    <name type="scientific">Proteiniborus ethanoligenes</name>
    <dbReference type="NCBI Taxonomy" id="415015"/>
    <lineage>
        <taxon>Bacteria</taxon>
        <taxon>Bacillati</taxon>
        <taxon>Bacillota</taxon>
        <taxon>Clostridia</taxon>
        <taxon>Eubacteriales</taxon>
        <taxon>Proteiniborus</taxon>
    </lineage>
</organism>
<sequence>MSENIKNIIGKVFNDIADAVETGQFGQRVKVGITVLGSEHGVENIIKGAELAQKRNSTIEVVLIGPKVETELKIYEANTEEEQHKRMEELLDSGEIKSAVTMHYTFPLGVSTVGRVITPGKGREMYLATTTGTSSAHRVEGMIKNALYGIITAKAMGIKNPTVGLLNVDGVRQVERALNELKANGYDFSYAETMRSDGGAVMRGNDLLTGTPDVMVTDSLTGNLLMKIFSSYSTGGDYEALGFGYGPGIGEDYERTILILSRASGVPVVANAIEFAGELAKGKVDKISKEEFAKANSAKLQDILKGLKKDNKKESSDEQMEVVAPDKEIVTGSISGVDIMELEDAVIELWKKGIYAESGMGCTGPIVMVNEAKVDLAVEVLTKAGYIAEGSNPC</sequence>
<name>A0A1H3RLR6_9FIRM</name>
<dbReference type="NCBIfam" id="NF040747">
    <property type="entry name" value="reduct_C_alpha"/>
    <property type="match status" value="1"/>
</dbReference>
<dbReference type="Pfam" id="PF02504">
    <property type="entry name" value="FA_synthesis"/>
    <property type="match status" value="1"/>
</dbReference>
<dbReference type="PIRSF" id="PIRSF036593">
    <property type="entry name" value="GrdD"/>
    <property type="match status" value="1"/>
</dbReference>
<dbReference type="STRING" id="415015.SAMN05660462_02444"/>
<protein>
    <submittedName>
        <fullName evidence="2">Fatty acid/phospholipid biosynthesis enzyme</fullName>
    </submittedName>
</protein>
<dbReference type="InterPro" id="IPR003664">
    <property type="entry name" value="FA_synthesis"/>
</dbReference>
<dbReference type="EMBL" id="FNQE01000029">
    <property type="protein sequence ID" value="SDZ26694.1"/>
    <property type="molecule type" value="Genomic_DNA"/>
</dbReference>
<accession>A0A1H3RLR6</accession>
<feature type="active site" evidence="1">
    <location>
        <position position="362"/>
    </location>
</feature>
<dbReference type="OrthoDB" id="9769886at2"/>
<evidence type="ECO:0000313" key="2">
    <source>
        <dbReference type="EMBL" id="SDZ26694.1"/>
    </source>
</evidence>
<dbReference type="GO" id="GO:0006633">
    <property type="term" value="P:fatty acid biosynthetic process"/>
    <property type="evidence" value="ECO:0007669"/>
    <property type="project" value="InterPro"/>
</dbReference>
<dbReference type="Proteomes" id="UP000198625">
    <property type="component" value="Unassembled WGS sequence"/>
</dbReference>
<dbReference type="Gene3D" id="3.40.718.10">
    <property type="entry name" value="Isopropylmalate Dehydrogenase"/>
    <property type="match status" value="1"/>
</dbReference>
<keyword evidence="3" id="KW-1185">Reference proteome</keyword>
<gene>
    <name evidence="2" type="ORF">SAMN05660462_02444</name>
</gene>
<dbReference type="InterPro" id="IPR012116">
    <property type="entry name" value="Gly_reductase_pC_asu"/>
</dbReference>
<evidence type="ECO:0000313" key="3">
    <source>
        <dbReference type="Proteomes" id="UP000198625"/>
    </source>
</evidence>
<proteinExistence type="predicted"/>